<reference evidence="1 2" key="1">
    <citation type="submission" date="2015-10" db="EMBL/GenBank/DDBJ databases">
        <authorList>
            <person name="Gilbert D.G."/>
        </authorList>
    </citation>
    <scope>NUCLEOTIDE SEQUENCE [LARGE SCALE GENOMIC DNA]</scope>
    <source>
        <strain evidence="1">COMA1</strain>
    </source>
</reference>
<keyword evidence="2" id="KW-1185">Reference proteome</keyword>
<dbReference type="InterPro" id="IPR008930">
    <property type="entry name" value="Terpenoid_cyclase/PrenylTrfase"/>
</dbReference>
<organism evidence="1 2">
    <name type="scientific">Candidatus Nitrospira nitrosa</name>
    <dbReference type="NCBI Taxonomy" id="1742972"/>
    <lineage>
        <taxon>Bacteria</taxon>
        <taxon>Pseudomonadati</taxon>
        <taxon>Nitrospirota</taxon>
        <taxon>Nitrospiria</taxon>
        <taxon>Nitrospirales</taxon>
        <taxon>Nitrospiraceae</taxon>
        <taxon>Nitrospira</taxon>
    </lineage>
</organism>
<protein>
    <submittedName>
        <fullName evidence="1">Uncharacterized protein</fullName>
    </submittedName>
</protein>
<dbReference type="SUPFAM" id="SSF48239">
    <property type="entry name" value="Terpenoid cyclases/Protein prenyltransferases"/>
    <property type="match status" value="1"/>
</dbReference>
<dbReference type="AlphaFoldDB" id="A0A0S4LJV0"/>
<dbReference type="OrthoDB" id="5184515at2"/>
<dbReference type="EMBL" id="CZQA01000010">
    <property type="protein sequence ID" value="CUS37836.1"/>
    <property type="molecule type" value="Genomic_DNA"/>
</dbReference>
<proteinExistence type="predicted"/>
<dbReference type="RefSeq" id="WP_090750330.1">
    <property type="nucleotide sequence ID" value="NZ_CZQA01000010.1"/>
</dbReference>
<dbReference type="STRING" id="1742972.COMA1_40282"/>
<accession>A0A0S4LJV0</accession>
<evidence type="ECO:0000313" key="2">
    <source>
        <dbReference type="Proteomes" id="UP000199032"/>
    </source>
</evidence>
<name>A0A0S4LJV0_9BACT</name>
<gene>
    <name evidence="1" type="ORF">COMA1_40282</name>
</gene>
<dbReference type="Proteomes" id="UP000199032">
    <property type="component" value="Unassembled WGS sequence"/>
</dbReference>
<evidence type="ECO:0000313" key="1">
    <source>
        <dbReference type="EMBL" id="CUS37836.1"/>
    </source>
</evidence>
<sequence length="259" mass="29078">MTAHFLPSVVMINGTSYPDINGFVTALGIRALRLSGQYVPPPMLDALEICRTEQGGFRFWSSTHRPHWAPDLPDDADDTALMTLELYLLGRLSRDEARRIACLSLVRHRVRRLEGVGPPWRRVGVFKTWARETTETDLIDCTAHANILALMATLGLLHLPGVRETYAMLDAALDFAQDDVDRANSLSPFYPHPEEFVLALDHAWRSGAHDLAPLARRAARTSWGRDAHRNTHEPDYAICSSPYGQARWFSPALARLRAD</sequence>